<accession>A0ACC0BCA6</accession>
<organism evidence="1 2">
    <name type="scientific">Catharanthus roseus</name>
    <name type="common">Madagascar periwinkle</name>
    <name type="synonym">Vinca rosea</name>
    <dbReference type="NCBI Taxonomy" id="4058"/>
    <lineage>
        <taxon>Eukaryota</taxon>
        <taxon>Viridiplantae</taxon>
        <taxon>Streptophyta</taxon>
        <taxon>Embryophyta</taxon>
        <taxon>Tracheophyta</taxon>
        <taxon>Spermatophyta</taxon>
        <taxon>Magnoliopsida</taxon>
        <taxon>eudicotyledons</taxon>
        <taxon>Gunneridae</taxon>
        <taxon>Pentapetalae</taxon>
        <taxon>asterids</taxon>
        <taxon>lamiids</taxon>
        <taxon>Gentianales</taxon>
        <taxon>Apocynaceae</taxon>
        <taxon>Rauvolfioideae</taxon>
        <taxon>Vinceae</taxon>
        <taxon>Catharanthinae</taxon>
        <taxon>Catharanthus</taxon>
    </lineage>
</organism>
<name>A0ACC0BCA6_CATRO</name>
<keyword evidence="2" id="KW-1185">Reference proteome</keyword>
<gene>
    <name evidence="1" type="ORF">M9H77_10635</name>
</gene>
<reference evidence="2" key="1">
    <citation type="journal article" date="2023" name="Nat. Plants">
        <title>Single-cell RNA sequencing provides a high-resolution roadmap for understanding the multicellular compartmentation of specialized metabolism.</title>
        <authorList>
            <person name="Sun S."/>
            <person name="Shen X."/>
            <person name="Li Y."/>
            <person name="Li Y."/>
            <person name="Wang S."/>
            <person name="Li R."/>
            <person name="Zhang H."/>
            <person name="Shen G."/>
            <person name="Guo B."/>
            <person name="Wei J."/>
            <person name="Xu J."/>
            <person name="St-Pierre B."/>
            <person name="Chen S."/>
            <person name="Sun C."/>
        </authorList>
    </citation>
    <scope>NUCLEOTIDE SEQUENCE [LARGE SCALE GENOMIC DNA]</scope>
</reference>
<sequence>MENIRNWIDLNLWHMSLHSLNVAPWKTTFLTVIHEMCYRRNKQIAYLLSFIPLTHLRHLVMKDLDLNLLPPSMVNLQNSEVLVVGWVEEVFIPGTVWKMKKLRYWMFVVQ</sequence>
<proteinExistence type="predicted"/>
<protein>
    <submittedName>
        <fullName evidence="1">Uncharacterized protein</fullName>
    </submittedName>
</protein>
<comment type="caution">
    <text evidence="1">The sequence shown here is derived from an EMBL/GenBank/DDBJ whole genome shotgun (WGS) entry which is preliminary data.</text>
</comment>
<dbReference type="EMBL" id="CM044703">
    <property type="protein sequence ID" value="KAI5670271.1"/>
    <property type="molecule type" value="Genomic_DNA"/>
</dbReference>
<dbReference type="Proteomes" id="UP001060085">
    <property type="component" value="Linkage Group LG03"/>
</dbReference>
<evidence type="ECO:0000313" key="1">
    <source>
        <dbReference type="EMBL" id="KAI5670271.1"/>
    </source>
</evidence>
<evidence type="ECO:0000313" key="2">
    <source>
        <dbReference type="Proteomes" id="UP001060085"/>
    </source>
</evidence>